<feature type="compositionally biased region" description="Basic residues" evidence="3">
    <location>
        <begin position="329"/>
        <end position="345"/>
    </location>
</feature>
<feature type="compositionally biased region" description="Basic and acidic residues" evidence="3">
    <location>
        <begin position="310"/>
        <end position="328"/>
    </location>
</feature>
<feature type="region of interest" description="Disordered" evidence="3">
    <location>
        <begin position="236"/>
        <end position="353"/>
    </location>
</feature>
<organism evidence="4">
    <name type="scientific">Brachypodium distachyon</name>
    <name type="common">Purple false brome</name>
    <name type="synonym">Trachynia distachya</name>
    <dbReference type="NCBI Taxonomy" id="15368"/>
    <lineage>
        <taxon>Eukaryota</taxon>
        <taxon>Viridiplantae</taxon>
        <taxon>Streptophyta</taxon>
        <taxon>Embryophyta</taxon>
        <taxon>Tracheophyta</taxon>
        <taxon>Spermatophyta</taxon>
        <taxon>Magnoliopsida</taxon>
        <taxon>Liliopsida</taxon>
        <taxon>Poales</taxon>
        <taxon>Poaceae</taxon>
        <taxon>BOP clade</taxon>
        <taxon>Pooideae</taxon>
        <taxon>Stipodae</taxon>
        <taxon>Brachypodieae</taxon>
        <taxon>Brachypodium</taxon>
    </lineage>
</organism>
<dbReference type="EnsemblPlants" id="KQK16416">
    <property type="protein sequence ID" value="KQK16416"/>
    <property type="gene ID" value="BRADI_1g28650v3"/>
</dbReference>
<feature type="compositionally biased region" description="Basic and acidic residues" evidence="3">
    <location>
        <begin position="236"/>
        <end position="302"/>
    </location>
</feature>
<dbReference type="PANTHER" id="PTHR12375">
    <property type="entry name" value="RNA-BINDING PROTEIN LUC7-RELATED"/>
    <property type="match status" value="1"/>
</dbReference>
<dbReference type="AlphaFoldDB" id="I1GUR6"/>
<dbReference type="eggNOG" id="KOG0796">
    <property type="taxonomic scope" value="Eukaryota"/>
</dbReference>
<evidence type="ECO:0000313" key="6">
    <source>
        <dbReference type="Proteomes" id="UP000008810"/>
    </source>
</evidence>
<dbReference type="HOGENOM" id="CLU_030397_0_2_1"/>
<dbReference type="OrthoDB" id="10266921at2759"/>
<keyword evidence="6" id="KW-1185">Reference proteome</keyword>
<dbReference type="KEGG" id="bdi:100842527"/>
<protein>
    <recommendedName>
        <fullName evidence="7">Luc7-like protein 3</fullName>
    </recommendedName>
</protein>
<dbReference type="GO" id="GO:0006376">
    <property type="term" value="P:mRNA splice site recognition"/>
    <property type="evidence" value="ECO:0000318"/>
    <property type="project" value="GO_Central"/>
</dbReference>
<dbReference type="GO" id="GO:0071004">
    <property type="term" value="C:U2-type prespliceosome"/>
    <property type="evidence" value="ECO:0000318"/>
    <property type="project" value="GO_Central"/>
</dbReference>
<dbReference type="Proteomes" id="UP000008810">
    <property type="component" value="Chromosome 1"/>
</dbReference>
<accession>I1GUR6</accession>
<dbReference type="RefSeq" id="XP_010238811.1">
    <property type="nucleotide sequence ID" value="XM_010240509.2"/>
</dbReference>
<evidence type="ECO:0000256" key="1">
    <source>
        <dbReference type="ARBA" id="ARBA00005655"/>
    </source>
</evidence>
<name>I1GUR6_BRADI</name>
<sequence length="353" mass="41182">MDAQRALLDELMGTARDLTEEERKGHREAKWDDPDVCGPFMARFCPHDLFVNTKSNLGPCLKIHDPRLKESFESSPRHDAYLRRFEAELAQQCEKLVTDLDRKIRRGRDRLAQDTAVPPPIPGKTSERLAVIEENVKKLLEQIEELGEACKVAEAEALMRKVDLLNAEKAALTNQADHKMLMLQEKKMELCEICGSFLVSDDVLERTQSHLTGKQHIGYGLVRDFLAEYKAAKEKAKEEERLAREKKSEERRKQREKEYSNEGREGRTKREKSGERDYDRDHYYERSREREKPHDHRERGSDYRGSSYRNGRDSERDRHRYRSDDATKGRGRMRSRSRSPSRHGYGRSNSPGH</sequence>
<dbReference type="EnsemblPlants" id="KQK16418">
    <property type="protein sequence ID" value="KQK16418"/>
    <property type="gene ID" value="BRADI_1g28650v3"/>
</dbReference>
<dbReference type="Gramene" id="KQK16416">
    <property type="protein sequence ID" value="KQK16416"/>
    <property type="gene ID" value="BRADI_1g28650v3"/>
</dbReference>
<dbReference type="InterPro" id="IPR004882">
    <property type="entry name" value="Luc7-rel"/>
</dbReference>
<reference evidence="5" key="3">
    <citation type="submission" date="2018-08" db="UniProtKB">
        <authorList>
            <consortium name="EnsemblPlants"/>
        </authorList>
    </citation>
    <scope>IDENTIFICATION</scope>
    <source>
        <strain evidence="5">cv. Bd21</strain>
    </source>
</reference>
<dbReference type="EMBL" id="CM000880">
    <property type="protein sequence ID" value="KQK16416.1"/>
    <property type="molecule type" value="Genomic_DNA"/>
</dbReference>
<dbReference type="Gramene" id="PNT75208">
    <property type="protein sequence ID" value="PNT75208"/>
    <property type="gene ID" value="BRADI_1g28650v3"/>
</dbReference>
<dbReference type="GO" id="GO:0003729">
    <property type="term" value="F:mRNA binding"/>
    <property type="evidence" value="ECO:0000318"/>
    <property type="project" value="GO_Central"/>
</dbReference>
<evidence type="ECO:0000256" key="3">
    <source>
        <dbReference type="SAM" id="MobiDB-lite"/>
    </source>
</evidence>
<evidence type="ECO:0000256" key="2">
    <source>
        <dbReference type="SAM" id="Coils"/>
    </source>
</evidence>
<dbReference type="GeneID" id="100842527"/>
<reference evidence="4 5" key="1">
    <citation type="journal article" date="2010" name="Nature">
        <title>Genome sequencing and analysis of the model grass Brachypodium distachyon.</title>
        <authorList>
            <consortium name="International Brachypodium Initiative"/>
        </authorList>
    </citation>
    <scope>NUCLEOTIDE SEQUENCE [LARGE SCALE GENOMIC DNA]</scope>
    <source>
        <strain evidence="4">Bd21</strain>
        <strain evidence="5">cv. Bd21</strain>
    </source>
</reference>
<gene>
    <name evidence="5" type="primary">LOC100842527</name>
    <name evidence="4" type="ORF">BRADI_1g28650v3</name>
</gene>
<dbReference type="EnsemblPlants" id="KQK16417">
    <property type="protein sequence ID" value="KQK16417"/>
    <property type="gene ID" value="BRADI_1g28650v3"/>
</dbReference>
<evidence type="ECO:0000313" key="5">
    <source>
        <dbReference type="EnsemblPlants" id="KQK16416"/>
    </source>
</evidence>
<dbReference type="Pfam" id="PF03194">
    <property type="entry name" value="LUC7"/>
    <property type="match status" value="1"/>
</dbReference>
<dbReference type="EMBL" id="CM000880">
    <property type="protein sequence ID" value="PNT75208.1"/>
    <property type="molecule type" value="Genomic_DNA"/>
</dbReference>
<evidence type="ECO:0000313" key="4">
    <source>
        <dbReference type="EMBL" id="KQK16417.1"/>
    </source>
</evidence>
<dbReference type="EMBL" id="CM000880">
    <property type="protein sequence ID" value="KQK16418.1"/>
    <property type="molecule type" value="Genomic_DNA"/>
</dbReference>
<dbReference type="OMA" id="PCTRIHD"/>
<dbReference type="GO" id="GO:0005685">
    <property type="term" value="C:U1 snRNP"/>
    <property type="evidence" value="ECO:0000318"/>
    <property type="project" value="GO_Central"/>
</dbReference>
<dbReference type="RefSeq" id="XP_003563170.1">
    <property type="nucleotide sequence ID" value="XM_003563122.3"/>
</dbReference>
<reference evidence="4" key="2">
    <citation type="submission" date="2017-06" db="EMBL/GenBank/DDBJ databases">
        <title>WGS assembly of Brachypodium distachyon.</title>
        <authorList>
            <consortium name="The International Brachypodium Initiative"/>
            <person name="Lucas S."/>
            <person name="Harmon-Smith M."/>
            <person name="Lail K."/>
            <person name="Tice H."/>
            <person name="Grimwood J."/>
            <person name="Bruce D."/>
            <person name="Barry K."/>
            <person name="Shu S."/>
            <person name="Lindquist E."/>
            <person name="Wang M."/>
            <person name="Pitluck S."/>
            <person name="Vogel J.P."/>
            <person name="Garvin D.F."/>
            <person name="Mockler T.C."/>
            <person name="Schmutz J."/>
            <person name="Rokhsar D."/>
            <person name="Bevan M.W."/>
        </authorList>
    </citation>
    <scope>NUCLEOTIDE SEQUENCE</scope>
    <source>
        <strain evidence="4">Bd21</strain>
    </source>
</reference>
<dbReference type="STRING" id="15368.I1GUR6"/>
<dbReference type="Gramene" id="KQK16417">
    <property type="protein sequence ID" value="KQK16417"/>
    <property type="gene ID" value="BRADI_1g28650v3"/>
</dbReference>
<dbReference type="EnsemblPlants" id="PNT75208">
    <property type="protein sequence ID" value="PNT75208"/>
    <property type="gene ID" value="BRADI_1g28650v3"/>
</dbReference>
<proteinExistence type="inferred from homology"/>
<feature type="coiled-coil region" evidence="2">
    <location>
        <begin position="129"/>
        <end position="175"/>
    </location>
</feature>
<dbReference type="Gramene" id="KQK16418">
    <property type="protein sequence ID" value="KQK16418"/>
    <property type="gene ID" value="BRADI_1g28650v3"/>
</dbReference>
<keyword evidence="2" id="KW-0175">Coiled coil</keyword>
<evidence type="ECO:0008006" key="7">
    <source>
        <dbReference type="Google" id="ProtNLM"/>
    </source>
</evidence>
<comment type="similarity">
    <text evidence="1">Belongs to the Luc7 family.</text>
</comment>
<dbReference type="EMBL" id="CM000880">
    <property type="protein sequence ID" value="KQK16417.1"/>
    <property type="molecule type" value="Genomic_DNA"/>
</dbReference>